<evidence type="ECO:0000256" key="1">
    <source>
        <dbReference type="SAM" id="MobiDB-lite"/>
    </source>
</evidence>
<feature type="chain" id="PRO_5045627728" evidence="2">
    <location>
        <begin position="30"/>
        <end position="498"/>
    </location>
</feature>
<evidence type="ECO:0000259" key="3">
    <source>
        <dbReference type="Pfam" id="PF13810"/>
    </source>
</evidence>
<reference evidence="5" key="1">
    <citation type="journal article" date="2019" name="Int. J. Syst. Evol. Microbiol.">
        <title>The Global Catalogue of Microorganisms (GCM) 10K type strain sequencing project: providing services to taxonomists for standard genome sequencing and annotation.</title>
        <authorList>
            <consortium name="The Broad Institute Genomics Platform"/>
            <consortium name="The Broad Institute Genome Sequencing Center for Infectious Disease"/>
            <person name="Wu L."/>
            <person name="Ma J."/>
        </authorList>
    </citation>
    <scope>NUCLEOTIDE SEQUENCE [LARGE SCALE GENOMIC DNA]</scope>
    <source>
        <strain evidence="5">JCM 14234</strain>
    </source>
</reference>
<protein>
    <submittedName>
        <fullName evidence="4">DUF4185 domain-containing protein</fullName>
    </submittedName>
</protein>
<dbReference type="EMBL" id="BAAAVS010000025">
    <property type="protein sequence ID" value="GAA3040755.1"/>
    <property type="molecule type" value="Genomic_DNA"/>
</dbReference>
<evidence type="ECO:0000313" key="5">
    <source>
        <dbReference type="Proteomes" id="UP001501035"/>
    </source>
</evidence>
<sequence length="498" mass="54561">MGSGRRRIVWLAVSAALASGALVPVGRSAAAQMLPSSGCVNDAPAKPTPHPIGPADMLPKEFRLELPYPRLLPVPEPAPHKTPVRIPSQQPPTKKKRCIDPCPDLTDHKKPKPSGATGSLGSLAAPKITFKLKPIDIPYPVPNPHPPIVPPPPAAVNPGFDRAPQASAPRPPRVRSVRWVSTLTGKGSTSRTDKRWQVMGTDLGIMWESKPGQIAVAFGDTFGNGFKPPGANGGDWRSNVIGFSSDRDLGNGMSIDTMVQDSRCHAVQVVDSRHINFYELTTIPTSGFAIGDRQFMTYMSVRMWGMVPGVWWTNYGGLAYSDDGGSTWTRDPHLRWDNVFGTSQFQVSSMVPDGDYVYMFGTPNSRYGSVGLARARQTEVLNKTSYQYWHDGRWIPSRDANAASVLFGGPTGELSVRFNADTGLWEMTYLDIVRSAIVLRTARTPQGVWSQPVDLVHSGDGAQLYGGFIHPWSRGNDLYFTLSQWSTYNVSLMRARVY</sequence>
<gene>
    <name evidence="4" type="ORF">GCM10010528_21470</name>
</gene>
<keyword evidence="5" id="KW-1185">Reference proteome</keyword>
<proteinExistence type="predicted"/>
<name>A0ABP6LI02_9ACTN</name>
<feature type="domain" description="DUF4185" evidence="3">
    <location>
        <begin position="188"/>
        <end position="494"/>
    </location>
</feature>
<dbReference type="Proteomes" id="UP001501035">
    <property type="component" value="Unassembled WGS sequence"/>
</dbReference>
<evidence type="ECO:0000313" key="4">
    <source>
        <dbReference type="EMBL" id="GAA3040755.1"/>
    </source>
</evidence>
<feature type="signal peptide" evidence="2">
    <location>
        <begin position="1"/>
        <end position="29"/>
    </location>
</feature>
<dbReference type="RefSeq" id="WP_290706715.1">
    <property type="nucleotide sequence ID" value="NZ_BAAAVS010000025.1"/>
</dbReference>
<evidence type="ECO:0000256" key="2">
    <source>
        <dbReference type="SAM" id="SignalP"/>
    </source>
</evidence>
<accession>A0ABP6LI02</accession>
<dbReference type="InterPro" id="IPR025442">
    <property type="entry name" value="DUF4185"/>
</dbReference>
<dbReference type="Pfam" id="PF13810">
    <property type="entry name" value="DUF4185"/>
    <property type="match status" value="1"/>
</dbReference>
<organism evidence="4 5">
    <name type="scientific">Gordonia defluvii</name>
    <dbReference type="NCBI Taxonomy" id="283718"/>
    <lineage>
        <taxon>Bacteria</taxon>
        <taxon>Bacillati</taxon>
        <taxon>Actinomycetota</taxon>
        <taxon>Actinomycetes</taxon>
        <taxon>Mycobacteriales</taxon>
        <taxon>Gordoniaceae</taxon>
        <taxon>Gordonia</taxon>
    </lineage>
</organism>
<keyword evidence="2" id="KW-0732">Signal</keyword>
<feature type="region of interest" description="Disordered" evidence="1">
    <location>
        <begin position="75"/>
        <end position="97"/>
    </location>
</feature>
<comment type="caution">
    <text evidence="4">The sequence shown here is derived from an EMBL/GenBank/DDBJ whole genome shotgun (WGS) entry which is preliminary data.</text>
</comment>